<keyword evidence="6 7" id="KW-0472">Membrane</keyword>
<dbReference type="EMBL" id="MRCB01000001">
    <property type="protein sequence ID" value="OKH26767.1"/>
    <property type="molecule type" value="Genomic_DNA"/>
</dbReference>
<keyword evidence="2" id="KW-0813">Transport</keyword>
<dbReference type="PANTHER" id="PTHR34229:SF1">
    <property type="entry name" value="METAL TRANSPORT PROTEIN HI_1621-RELATED"/>
    <property type="match status" value="1"/>
</dbReference>
<feature type="transmembrane region" description="Helical" evidence="7">
    <location>
        <begin position="65"/>
        <end position="83"/>
    </location>
</feature>
<dbReference type="InterPro" id="IPR002751">
    <property type="entry name" value="CbiM/NikMN"/>
</dbReference>
<name>A0A1U7HT60_9CYAN</name>
<dbReference type="PANTHER" id="PTHR34229">
    <property type="entry name" value="METAL TRANSPORT PROTEIN HI_1621-RELATED"/>
    <property type="match status" value="1"/>
</dbReference>
<dbReference type="Gene3D" id="1.10.1760.20">
    <property type="match status" value="1"/>
</dbReference>
<feature type="transmembrane region" description="Helical" evidence="7">
    <location>
        <begin position="32"/>
        <end position="53"/>
    </location>
</feature>
<proteinExistence type="predicted"/>
<organism evidence="8 9">
    <name type="scientific">Hydrococcus rivularis NIES-593</name>
    <dbReference type="NCBI Taxonomy" id="1921803"/>
    <lineage>
        <taxon>Bacteria</taxon>
        <taxon>Bacillati</taxon>
        <taxon>Cyanobacteriota</taxon>
        <taxon>Cyanophyceae</taxon>
        <taxon>Pleurocapsales</taxon>
        <taxon>Hydrococcaceae</taxon>
        <taxon>Hydrococcus</taxon>
    </lineage>
</organism>
<feature type="transmembrane region" description="Helical" evidence="7">
    <location>
        <begin position="162"/>
        <end position="184"/>
    </location>
</feature>
<keyword evidence="4 7" id="KW-0812">Transmembrane</keyword>
<comment type="subcellular location">
    <subcellularLocation>
        <location evidence="1">Cell membrane</location>
        <topology evidence="1">Multi-pass membrane protein</topology>
    </subcellularLocation>
</comment>
<evidence type="ECO:0000256" key="2">
    <source>
        <dbReference type="ARBA" id="ARBA00022448"/>
    </source>
</evidence>
<evidence type="ECO:0000256" key="4">
    <source>
        <dbReference type="ARBA" id="ARBA00022692"/>
    </source>
</evidence>
<keyword evidence="9" id="KW-1185">Reference proteome</keyword>
<protein>
    <submittedName>
        <fullName evidence="8">Cobalamin biosynthesis protein CbiM</fullName>
    </submittedName>
</protein>
<accession>A0A1U7HT60</accession>
<evidence type="ECO:0000256" key="3">
    <source>
        <dbReference type="ARBA" id="ARBA00022475"/>
    </source>
</evidence>
<dbReference type="Pfam" id="PF01891">
    <property type="entry name" value="CbiM"/>
    <property type="match status" value="1"/>
</dbReference>
<dbReference type="GO" id="GO:0005886">
    <property type="term" value="C:plasma membrane"/>
    <property type="evidence" value="ECO:0007669"/>
    <property type="project" value="UniProtKB-SubCell"/>
</dbReference>
<keyword evidence="5 7" id="KW-1133">Transmembrane helix</keyword>
<comment type="caution">
    <text evidence="8">The sequence shown here is derived from an EMBL/GenBank/DDBJ whole genome shotgun (WGS) entry which is preliminary data.</text>
</comment>
<gene>
    <name evidence="8" type="ORF">NIES593_01590</name>
</gene>
<dbReference type="OrthoDB" id="9809846at2"/>
<evidence type="ECO:0000256" key="6">
    <source>
        <dbReference type="ARBA" id="ARBA00023136"/>
    </source>
</evidence>
<feature type="transmembrane region" description="Helical" evidence="7">
    <location>
        <begin position="196"/>
        <end position="226"/>
    </location>
</feature>
<sequence length="251" mass="26734">MATANLFSQVLSSSWLHWALQPHLALHIPDGFLSLPISLLTWIVSIGLIAIALKQVQADYQERAVPLMGVCAAFIFAAQMINFPIPGGTSGHLLGGTLAGALLGPWAGTLVMSVVFIVQAVLFQDGGLTVLGANIFNMGLVGTFGGYYLYKAIRFAIGRNSWRGMLVGIAVASWASVVVAAAIASFQLALSGTVPLAVALAAMMSWHVVIGIGEALITVVAVSFVWRSRPDLFYDPPRRTQQSLSRPYSLH</sequence>
<dbReference type="STRING" id="1921803.NIES593_01590"/>
<dbReference type="GO" id="GO:0000041">
    <property type="term" value="P:transition metal ion transport"/>
    <property type="evidence" value="ECO:0007669"/>
    <property type="project" value="InterPro"/>
</dbReference>
<dbReference type="AlphaFoldDB" id="A0A1U7HT60"/>
<dbReference type="Proteomes" id="UP000186868">
    <property type="component" value="Unassembled WGS sequence"/>
</dbReference>
<evidence type="ECO:0000256" key="5">
    <source>
        <dbReference type="ARBA" id="ARBA00022989"/>
    </source>
</evidence>
<evidence type="ECO:0000256" key="1">
    <source>
        <dbReference type="ARBA" id="ARBA00004651"/>
    </source>
</evidence>
<feature type="transmembrane region" description="Helical" evidence="7">
    <location>
        <begin position="103"/>
        <end position="123"/>
    </location>
</feature>
<dbReference type="RefSeq" id="WP_073597898.1">
    <property type="nucleotide sequence ID" value="NZ_MRCB01000001.1"/>
</dbReference>
<evidence type="ECO:0000313" key="9">
    <source>
        <dbReference type="Proteomes" id="UP000186868"/>
    </source>
</evidence>
<reference evidence="8 9" key="1">
    <citation type="submission" date="2016-11" db="EMBL/GenBank/DDBJ databases">
        <title>Draft Genome Sequences of Nine Cyanobacterial Strains from Diverse Habitats.</title>
        <authorList>
            <person name="Zhu T."/>
            <person name="Hou S."/>
            <person name="Lu X."/>
            <person name="Hess W.R."/>
        </authorList>
    </citation>
    <scope>NUCLEOTIDE SEQUENCE [LARGE SCALE GENOMIC DNA]</scope>
    <source>
        <strain evidence="8 9">NIES-593</strain>
    </source>
</reference>
<keyword evidence="3" id="KW-1003">Cell membrane</keyword>
<evidence type="ECO:0000256" key="7">
    <source>
        <dbReference type="SAM" id="Phobius"/>
    </source>
</evidence>
<evidence type="ECO:0000313" key="8">
    <source>
        <dbReference type="EMBL" id="OKH26767.1"/>
    </source>
</evidence>
<feature type="transmembrane region" description="Helical" evidence="7">
    <location>
        <begin position="130"/>
        <end position="150"/>
    </location>
</feature>